<keyword evidence="2" id="KW-1185">Reference proteome</keyword>
<reference evidence="1 2" key="1">
    <citation type="submission" date="2020-04" db="EMBL/GenBank/DDBJ databases">
        <title>Sphingobium sp. AR-3-1 isolated from Arctic soil.</title>
        <authorList>
            <person name="Dahal R.H."/>
            <person name="Chaudhary D.K."/>
        </authorList>
    </citation>
    <scope>NUCLEOTIDE SEQUENCE [LARGE SCALE GENOMIC DNA]</scope>
    <source>
        <strain evidence="1 2">AR-3-1</strain>
    </source>
</reference>
<organism evidence="1 2">
    <name type="scientific">Sphingobium psychrophilum</name>
    <dbReference type="NCBI Taxonomy" id="2728834"/>
    <lineage>
        <taxon>Bacteria</taxon>
        <taxon>Pseudomonadati</taxon>
        <taxon>Pseudomonadota</taxon>
        <taxon>Alphaproteobacteria</taxon>
        <taxon>Sphingomonadales</taxon>
        <taxon>Sphingomonadaceae</taxon>
        <taxon>Sphingobium</taxon>
    </lineage>
</organism>
<sequence length="90" mass="10615">MATLLHEYWENDDGAEFAVVRERNDELRPVLTPNARLVFSVLATSWHEAMQLQYDRLDYGTYDAVGLENYIYTDDEAVQQQEYLKHRNDS</sequence>
<protein>
    <submittedName>
        <fullName evidence="1">Uncharacterized protein</fullName>
    </submittedName>
</protein>
<proteinExistence type="predicted"/>
<evidence type="ECO:0000313" key="2">
    <source>
        <dbReference type="Proteomes" id="UP000519023"/>
    </source>
</evidence>
<evidence type="ECO:0000313" key="1">
    <source>
        <dbReference type="EMBL" id="NML09045.1"/>
    </source>
</evidence>
<gene>
    <name evidence="1" type="ORF">HHL08_02610</name>
</gene>
<accession>A0A7X9WSD9</accession>
<dbReference type="EMBL" id="JABBFV010000001">
    <property type="protein sequence ID" value="NML09045.1"/>
    <property type="molecule type" value="Genomic_DNA"/>
</dbReference>
<dbReference type="Proteomes" id="UP000519023">
    <property type="component" value="Unassembled WGS sequence"/>
</dbReference>
<name>A0A7X9WSD9_9SPHN</name>
<dbReference type="RefSeq" id="WP_169570898.1">
    <property type="nucleotide sequence ID" value="NZ_JABBFV010000001.1"/>
</dbReference>
<comment type="caution">
    <text evidence="1">The sequence shown here is derived from an EMBL/GenBank/DDBJ whole genome shotgun (WGS) entry which is preliminary data.</text>
</comment>
<dbReference type="AlphaFoldDB" id="A0A7X9WSD9"/>